<dbReference type="AlphaFoldDB" id="A0A9W8HB92"/>
<name>A0A9W8HB92_9FUNG</name>
<evidence type="ECO:0008006" key="3">
    <source>
        <dbReference type="Google" id="ProtNLM"/>
    </source>
</evidence>
<gene>
    <name evidence="1" type="ORF">H4R18_002735</name>
</gene>
<keyword evidence="2" id="KW-1185">Reference proteome</keyword>
<dbReference type="EMBL" id="JANBUL010000096">
    <property type="protein sequence ID" value="KAJ2781682.1"/>
    <property type="molecule type" value="Genomic_DNA"/>
</dbReference>
<evidence type="ECO:0000313" key="2">
    <source>
        <dbReference type="Proteomes" id="UP001140217"/>
    </source>
</evidence>
<dbReference type="Proteomes" id="UP001140217">
    <property type="component" value="Unassembled WGS sequence"/>
</dbReference>
<accession>A0A9W8HB92</accession>
<dbReference type="OrthoDB" id="2333384at2759"/>
<organism evidence="1 2">
    <name type="scientific">Coemansia javaensis</name>
    <dbReference type="NCBI Taxonomy" id="2761396"/>
    <lineage>
        <taxon>Eukaryota</taxon>
        <taxon>Fungi</taxon>
        <taxon>Fungi incertae sedis</taxon>
        <taxon>Zoopagomycota</taxon>
        <taxon>Kickxellomycotina</taxon>
        <taxon>Kickxellomycetes</taxon>
        <taxon>Kickxellales</taxon>
        <taxon>Kickxellaceae</taxon>
        <taxon>Coemansia</taxon>
    </lineage>
</organism>
<comment type="caution">
    <text evidence="1">The sequence shown here is derived from an EMBL/GenBank/DDBJ whole genome shotgun (WGS) entry which is preliminary data.</text>
</comment>
<sequence>MVLSRGRLQIILDTPDVMVSGPQRGARCAVLSGRVVYTARAPRAVASLVVRFRPRSEDLLNPALSVADLGEISCVVVRDGQVCAPAAAVPRSEADGRQEWRFSMGIPGSINETVFTPSAFVAYELAAEMRPAAPACMAAFCRQTCTVPVAVKRMPAAESQWATTTGERLDVAAAWDGRLELSLTAASRAVHDGLPLRVGGVIRPLAKGIGLLRAEFELFETASSPLDYGGGGAGHSRTVAACSYDTRAPSTDGMMCLSHTFPLARAPSRGGIAIDQELQLAGRLDVPDAYTGVQYDVTAGPIRVSHGLALNVVVVDAAGQLHKLRLDTAAFVQPLGRPSASDLPRYEHVDMDTLLAASRCSMTETVLPPALSALSVPLPPRDEWLPCVDSLVSPPPYSPAPAGIGAPRPATAVIVSP</sequence>
<evidence type="ECO:0000313" key="1">
    <source>
        <dbReference type="EMBL" id="KAJ2781682.1"/>
    </source>
</evidence>
<protein>
    <recommendedName>
        <fullName evidence="3">Arrestin-like N-terminal domain-containing protein</fullName>
    </recommendedName>
</protein>
<reference evidence="1" key="1">
    <citation type="submission" date="2022-07" db="EMBL/GenBank/DDBJ databases">
        <title>Phylogenomic reconstructions and comparative analyses of Kickxellomycotina fungi.</title>
        <authorList>
            <person name="Reynolds N.K."/>
            <person name="Stajich J.E."/>
            <person name="Barry K."/>
            <person name="Grigoriev I.V."/>
            <person name="Crous P."/>
            <person name="Smith M.E."/>
        </authorList>
    </citation>
    <scope>NUCLEOTIDE SEQUENCE</scope>
    <source>
        <strain evidence="1">NBRC 105414</strain>
    </source>
</reference>
<proteinExistence type="predicted"/>